<accession>A0A2U0T8G2</accession>
<dbReference type="InterPro" id="IPR058163">
    <property type="entry name" value="LysR-type_TF_proteobact-type"/>
</dbReference>
<dbReference type="InterPro" id="IPR036388">
    <property type="entry name" value="WH-like_DNA-bd_sf"/>
</dbReference>
<dbReference type="GO" id="GO:0006351">
    <property type="term" value="P:DNA-templated transcription"/>
    <property type="evidence" value="ECO:0007669"/>
    <property type="project" value="TreeGrafter"/>
</dbReference>
<keyword evidence="2" id="KW-0805">Transcription regulation</keyword>
<dbReference type="InterPro" id="IPR005119">
    <property type="entry name" value="LysR_subst-bd"/>
</dbReference>
<evidence type="ECO:0000313" key="6">
    <source>
        <dbReference type="EMBL" id="PVX39837.1"/>
    </source>
</evidence>
<protein>
    <submittedName>
        <fullName evidence="6">LysR family transcriptional regulator</fullName>
    </submittedName>
</protein>
<dbReference type="SUPFAM" id="SSF53850">
    <property type="entry name" value="Periplasmic binding protein-like II"/>
    <property type="match status" value="1"/>
</dbReference>
<gene>
    <name evidence="6" type="ORF">C8D76_10438</name>
</gene>
<evidence type="ECO:0000256" key="3">
    <source>
        <dbReference type="ARBA" id="ARBA00023125"/>
    </source>
</evidence>
<keyword evidence="3" id="KW-0238">DNA-binding</keyword>
<evidence type="ECO:0000256" key="4">
    <source>
        <dbReference type="ARBA" id="ARBA00023163"/>
    </source>
</evidence>
<dbReference type="PANTHER" id="PTHR30537">
    <property type="entry name" value="HTH-TYPE TRANSCRIPTIONAL REGULATOR"/>
    <property type="match status" value="1"/>
</dbReference>
<dbReference type="PRINTS" id="PR00039">
    <property type="entry name" value="HTHLYSR"/>
</dbReference>
<proteinExistence type="inferred from homology"/>
<dbReference type="EMBL" id="QENU01000004">
    <property type="protein sequence ID" value="PVX39837.1"/>
    <property type="molecule type" value="Genomic_DNA"/>
</dbReference>
<keyword evidence="4" id="KW-0804">Transcription</keyword>
<dbReference type="RefSeq" id="WP_116631550.1">
    <property type="nucleotide sequence ID" value="NZ_QENU01000004.1"/>
</dbReference>
<dbReference type="GO" id="GO:0003700">
    <property type="term" value="F:DNA-binding transcription factor activity"/>
    <property type="evidence" value="ECO:0007669"/>
    <property type="project" value="InterPro"/>
</dbReference>
<name>A0A2U0T8G2_9PAST</name>
<feature type="domain" description="HTH lysR-type" evidence="5">
    <location>
        <begin position="5"/>
        <end position="62"/>
    </location>
</feature>
<dbReference type="Pfam" id="PF00126">
    <property type="entry name" value="HTH_1"/>
    <property type="match status" value="1"/>
</dbReference>
<dbReference type="Proteomes" id="UP000245909">
    <property type="component" value="Unassembled WGS sequence"/>
</dbReference>
<organism evidence="6 7">
    <name type="scientific">Alitibacter langaaensis DSM 22999</name>
    <dbReference type="NCBI Taxonomy" id="1122935"/>
    <lineage>
        <taxon>Bacteria</taxon>
        <taxon>Pseudomonadati</taxon>
        <taxon>Pseudomonadota</taxon>
        <taxon>Gammaproteobacteria</taxon>
        <taxon>Pasteurellales</taxon>
        <taxon>Pasteurellaceae</taxon>
        <taxon>Alitibacter</taxon>
    </lineage>
</organism>
<dbReference type="AlphaFoldDB" id="A0A2U0T8G2"/>
<comment type="caution">
    <text evidence="6">The sequence shown here is derived from an EMBL/GenBank/DDBJ whole genome shotgun (WGS) entry which is preliminary data.</text>
</comment>
<comment type="similarity">
    <text evidence="1">Belongs to the LysR transcriptional regulatory family.</text>
</comment>
<evidence type="ECO:0000313" key="7">
    <source>
        <dbReference type="Proteomes" id="UP000245909"/>
    </source>
</evidence>
<dbReference type="SUPFAM" id="SSF46785">
    <property type="entry name" value="Winged helix' DNA-binding domain"/>
    <property type="match status" value="1"/>
</dbReference>
<reference evidence="6 7" key="1">
    <citation type="submission" date="2018-05" db="EMBL/GenBank/DDBJ databases">
        <title>Genomic Encyclopedia of Type Strains, Phase IV (KMG-IV): sequencing the most valuable type-strain genomes for metagenomic binning, comparative biology and taxonomic classification.</title>
        <authorList>
            <person name="Goeker M."/>
        </authorList>
    </citation>
    <scope>NUCLEOTIDE SEQUENCE [LARGE SCALE GENOMIC DNA]</scope>
    <source>
        <strain evidence="6 7">DSM 22999</strain>
    </source>
</reference>
<dbReference type="Pfam" id="PF03466">
    <property type="entry name" value="LysR_substrate"/>
    <property type="match status" value="1"/>
</dbReference>
<dbReference type="CDD" id="cd08422">
    <property type="entry name" value="PBP2_CrgA_like"/>
    <property type="match status" value="1"/>
</dbReference>
<dbReference type="PANTHER" id="PTHR30537:SF5">
    <property type="entry name" value="HTH-TYPE TRANSCRIPTIONAL ACTIVATOR TTDR-RELATED"/>
    <property type="match status" value="1"/>
</dbReference>
<dbReference type="PROSITE" id="PS50931">
    <property type="entry name" value="HTH_LYSR"/>
    <property type="match status" value="1"/>
</dbReference>
<dbReference type="InterPro" id="IPR036390">
    <property type="entry name" value="WH_DNA-bd_sf"/>
</dbReference>
<sequence>MSGLPDLEAWAIFAKIVETGSFSQTARELMLSQATVSKAITRLEERMKITLFHRTSRKMTLTDSGMAAIGLAEKLLQTGELLEIEIGEQANHHRGNIRFTVPMSFGLLQIAPLLPEFMQRYPEIHLEMNLSDEEEDLINSRYDFALRITDPKSSSLIARKLCDVPILLVGSPSYFERYGKPEHPRELVHHKALSYSNAKNHLNWKFTHPEQGEYIQPIVPIMLANNAEAFTPTLLAGIGIALQPEFMVHNELQNGTLTTALDDWETSSLGLYALTPPHRNRPQRVKLLMEFLRAKLKGEEV</sequence>
<dbReference type="GO" id="GO:0043565">
    <property type="term" value="F:sequence-specific DNA binding"/>
    <property type="evidence" value="ECO:0007669"/>
    <property type="project" value="TreeGrafter"/>
</dbReference>
<dbReference type="Gene3D" id="3.40.190.290">
    <property type="match status" value="1"/>
</dbReference>
<evidence type="ECO:0000256" key="2">
    <source>
        <dbReference type="ARBA" id="ARBA00023015"/>
    </source>
</evidence>
<dbReference type="FunFam" id="1.10.10.10:FF:000001">
    <property type="entry name" value="LysR family transcriptional regulator"/>
    <property type="match status" value="1"/>
</dbReference>
<evidence type="ECO:0000256" key="1">
    <source>
        <dbReference type="ARBA" id="ARBA00009437"/>
    </source>
</evidence>
<dbReference type="InterPro" id="IPR000847">
    <property type="entry name" value="LysR_HTH_N"/>
</dbReference>
<keyword evidence="7" id="KW-1185">Reference proteome</keyword>
<dbReference type="Gene3D" id="1.10.10.10">
    <property type="entry name" value="Winged helix-like DNA-binding domain superfamily/Winged helix DNA-binding domain"/>
    <property type="match status" value="1"/>
</dbReference>
<dbReference type="OrthoDB" id="8885940at2"/>
<evidence type="ECO:0000259" key="5">
    <source>
        <dbReference type="PROSITE" id="PS50931"/>
    </source>
</evidence>